<evidence type="ECO:0000256" key="4">
    <source>
        <dbReference type="ARBA" id="ARBA00023136"/>
    </source>
</evidence>
<dbReference type="EMBL" id="AHEJ01000109">
    <property type="protein sequence ID" value="EOP55869.1"/>
    <property type="molecule type" value="Genomic_DNA"/>
</dbReference>
<dbReference type="InterPro" id="IPR011020">
    <property type="entry name" value="HTTM-like"/>
</dbReference>
<dbReference type="GO" id="GO:0012505">
    <property type="term" value="C:endomembrane system"/>
    <property type="evidence" value="ECO:0007669"/>
    <property type="project" value="UniProtKB-SubCell"/>
</dbReference>
<dbReference type="InterPro" id="IPR023894">
    <property type="entry name" value="Sporulation_SdpB"/>
</dbReference>
<gene>
    <name evidence="7" type="ORF">IGU_04858</name>
</gene>
<feature type="transmembrane region" description="Helical" evidence="5">
    <location>
        <begin position="156"/>
        <end position="178"/>
    </location>
</feature>
<dbReference type="RefSeq" id="WP_000473523.1">
    <property type="nucleotide sequence ID" value="NZ_KB976768.1"/>
</dbReference>
<reference evidence="7 8" key="1">
    <citation type="submission" date="2012-12" db="EMBL/GenBank/DDBJ databases">
        <title>The Genome Sequence of Bacillus cereus ISP2954.</title>
        <authorList>
            <consortium name="The Broad Institute Genome Sequencing Platform"/>
            <consortium name="The Broad Institute Genome Sequencing Center for Infectious Disease"/>
            <person name="Feldgarden M."/>
            <person name="Van der Auwera G.A."/>
            <person name="Mahillon J."/>
            <person name="Duprez V."/>
            <person name="Timmery S."/>
            <person name="Mattelet C."/>
            <person name="Dierick K."/>
            <person name="Sun M."/>
            <person name="Yu Z."/>
            <person name="Zhu L."/>
            <person name="Hu X."/>
            <person name="Shank E.B."/>
            <person name="Swiecicka I."/>
            <person name="Hansen B.M."/>
            <person name="Andrup L."/>
            <person name="Walker B."/>
            <person name="Young S.K."/>
            <person name="Zeng Q."/>
            <person name="Gargeya S."/>
            <person name="Fitzgerald M."/>
            <person name="Haas B."/>
            <person name="Abouelleil A."/>
            <person name="Alvarado L."/>
            <person name="Arachchi H.M."/>
            <person name="Berlin A.M."/>
            <person name="Chapman S.B."/>
            <person name="Dewar J."/>
            <person name="Goldberg J."/>
            <person name="Griggs A."/>
            <person name="Gujja S."/>
            <person name="Hansen M."/>
            <person name="Howarth C."/>
            <person name="Imamovic A."/>
            <person name="Larimer J."/>
            <person name="McCowan C."/>
            <person name="Murphy C."/>
            <person name="Neiman D."/>
            <person name="Pearson M."/>
            <person name="Priest M."/>
            <person name="Roberts A."/>
            <person name="Saif S."/>
            <person name="Shea T."/>
            <person name="Sisk P."/>
            <person name="Sykes S."/>
            <person name="Wortman J."/>
            <person name="Nusbaum C."/>
            <person name="Birren B."/>
        </authorList>
    </citation>
    <scope>NUCLEOTIDE SEQUENCE [LARGE SCALE GENOMIC DNA]</scope>
    <source>
        <strain evidence="7 8">ISP2954</strain>
    </source>
</reference>
<keyword evidence="3 5" id="KW-1133">Transmembrane helix</keyword>
<comment type="caution">
    <text evidence="7">The sequence shown here is derived from an EMBL/GenBank/DDBJ whole genome shotgun (WGS) entry which is preliminary data.</text>
</comment>
<keyword evidence="2 5" id="KW-0812">Transmembrane</keyword>
<evidence type="ECO:0000259" key="6">
    <source>
        <dbReference type="SMART" id="SM00752"/>
    </source>
</evidence>
<keyword evidence="4 5" id="KW-0472">Membrane</keyword>
<feature type="transmembrane region" description="Helical" evidence="5">
    <location>
        <begin position="263"/>
        <end position="287"/>
    </location>
</feature>
<dbReference type="SMART" id="SM00752">
    <property type="entry name" value="HTTM"/>
    <property type="match status" value="1"/>
</dbReference>
<evidence type="ECO:0000256" key="5">
    <source>
        <dbReference type="SAM" id="Phobius"/>
    </source>
</evidence>
<protein>
    <submittedName>
        <fullName evidence="7">SdpB family antimicrobial peptide system protein</fullName>
    </submittedName>
</protein>
<evidence type="ECO:0000256" key="3">
    <source>
        <dbReference type="ARBA" id="ARBA00022989"/>
    </source>
</evidence>
<feature type="domain" description="HTTM-like" evidence="6">
    <location>
        <begin position="15"/>
        <end position="288"/>
    </location>
</feature>
<feature type="transmembrane region" description="Helical" evidence="5">
    <location>
        <begin position="60"/>
        <end position="93"/>
    </location>
</feature>
<evidence type="ECO:0000313" key="8">
    <source>
        <dbReference type="Proteomes" id="UP000013989"/>
    </source>
</evidence>
<dbReference type="Proteomes" id="UP000013989">
    <property type="component" value="Unassembled WGS sequence"/>
</dbReference>
<proteinExistence type="predicted"/>
<evidence type="ECO:0000313" key="7">
    <source>
        <dbReference type="EMBL" id="EOP55869.1"/>
    </source>
</evidence>
<comment type="subcellular location">
    <subcellularLocation>
        <location evidence="1">Endomembrane system</location>
        <topology evidence="1">Multi-pass membrane protein</topology>
    </subcellularLocation>
</comment>
<organism evidence="7 8">
    <name type="scientific">Bacillus cereus ISP2954</name>
    <dbReference type="NCBI Taxonomy" id="1053215"/>
    <lineage>
        <taxon>Bacteria</taxon>
        <taxon>Bacillati</taxon>
        <taxon>Bacillota</taxon>
        <taxon>Bacilli</taxon>
        <taxon>Bacillales</taxon>
        <taxon>Bacillaceae</taxon>
        <taxon>Bacillus</taxon>
        <taxon>Bacillus cereus group</taxon>
    </lineage>
</organism>
<name>A0A9W5QBI8_BACCE</name>
<sequence>MFKKINSFAYNWAISNNPWTSVYGVARSLIALSTLVTLIFNDVSTLFRPVAGVEEFPACSIYSISIFCLASGSYLGLFKWLAVLILLLVASGWRPRYTGVLHWWVASSIQNTAITLDGGEQVATVLTLLLIPVTLLDKRKWHWETGLKETTSNSQLHFRIISLVFLVAVKIQMSFIYFQAAIIRLKNPEWLDGTAVYYYFSDPMLGLNSTLANLINPLLASPFVFFITWGTTIIELFLAASLIGSNKYWKIYLYSGVLLHAGIAIVLGLHSFSIIMCAGLILSYYPLNREFKFISKLNSLKTKSEKDILDKKKFVS</sequence>
<dbReference type="AlphaFoldDB" id="A0A9W5QBI8"/>
<dbReference type="PANTHER" id="PTHR39535">
    <property type="entry name" value="SPORULATION-DELAYING PROTEIN SDPB"/>
    <property type="match status" value="1"/>
</dbReference>
<dbReference type="PANTHER" id="PTHR39535:SF2">
    <property type="entry name" value="HTTM DOMAIN-CONTAINING PROTEIN"/>
    <property type="match status" value="1"/>
</dbReference>
<evidence type="ECO:0000256" key="1">
    <source>
        <dbReference type="ARBA" id="ARBA00004127"/>
    </source>
</evidence>
<dbReference type="InterPro" id="IPR052964">
    <property type="entry name" value="Sporulation_signal_mat"/>
</dbReference>
<feature type="transmembrane region" description="Helical" evidence="5">
    <location>
        <begin position="223"/>
        <end position="243"/>
    </location>
</feature>
<evidence type="ECO:0000256" key="2">
    <source>
        <dbReference type="ARBA" id="ARBA00022692"/>
    </source>
</evidence>
<accession>A0A9W5QBI8</accession>
<dbReference type="NCBIfam" id="TIGR04033">
    <property type="entry name" value="export_SdpB"/>
    <property type="match status" value="1"/>
</dbReference>
<feature type="transmembrane region" description="Helical" evidence="5">
    <location>
        <begin position="21"/>
        <end position="40"/>
    </location>
</feature>